<name>A0A8I6WFI1_HORVV</name>
<dbReference type="EnsemblPlants" id="HORVU.MOREX.r3.1HG0094560.1">
    <property type="protein sequence ID" value="HORVU.MOREX.r3.1HG0094560.1"/>
    <property type="gene ID" value="HORVU.MOREX.r3.1HG0094560"/>
</dbReference>
<reference evidence="3" key="1">
    <citation type="journal article" date="2012" name="Nature">
        <title>A physical, genetic and functional sequence assembly of the barley genome.</title>
        <authorList>
            <consortium name="The International Barley Genome Sequencing Consortium"/>
            <person name="Mayer K.F."/>
            <person name="Waugh R."/>
            <person name="Brown J.W."/>
            <person name="Schulman A."/>
            <person name="Langridge P."/>
            <person name="Platzer M."/>
            <person name="Fincher G.B."/>
            <person name="Muehlbauer G.J."/>
            <person name="Sato K."/>
            <person name="Close T.J."/>
            <person name="Wise R.P."/>
            <person name="Stein N."/>
        </authorList>
    </citation>
    <scope>NUCLEOTIDE SEQUENCE [LARGE SCALE GENOMIC DNA]</scope>
    <source>
        <strain evidence="3">cv. Morex</strain>
    </source>
</reference>
<feature type="compositionally biased region" description="Basic and acidic residues" evidence="1">
    <location>
        <begin position="168"/>
        <end position="178"/>
    </location>
</feature>
<organism evidence="2 3">
    <name type="scientific">Hordeum vulgare subsp. vulgare</name>
    <name type="common">Domesticated barley</name>
    <dbReference type="NCBI Taxonomy" id="112509"/>
    <lineage>
        <taxon>Eukaryota</taxon>
        <taxon>Viridiplantae</taxon>
        <taxon>Streptophyta</taxon>
        <taxon>Embryophyta</taxon>
        <taxon>Tracheophyta</taxon>
        <taxon>Spermatophyta</taxon>
        <taxon>Magnoliopsida</taxon>
        <taxon>Liliopsida</taxon>
        <taxon>Poales</taxon>
        <taxon>Poaceae</taxon>
        <taxon>BOP clade</taxon>
        <taxon>Pooideae</taxon>
        <taxon>Triticodae</taxon>
        <taxon>Triticeae</taxon>
        <taxon>Hordeinae</taxon>
        <taxon>Hordeum</taxon>
    </lineage>
</organism>
<dbReference type="Gramene" id="HORVU.MOREX.r3.1HG0094560.1">
    <property type="protein sequence ID" value="HORVU.MOREX.r3.1HG0094560.1"/>
    <property type="gene ID" value="HORVU.MOREX.r3.1HG0094560"/>
</dbReference>
<proteinExistence type="predicted"/>
<evidence type="ECO:0000313" key="3">
    <source>
        <dbReference type="Proteomes" id="UP000011116"/>
    </source>
</evidence>
<sequence>MHAWSGHCRPPRLSQDTGRVYIRPSAISVSCAHQLLRLNTGAMASTFSVADERDKYFNAQSTGSTNKSQDGEENTVPTFIKDFIQQKQKLLDDFERTFLLPTNSSDAIACLEKCTIDIKCVATLVLKGSVKHVKEQYEVKLTPRETSNLKKLPITPPSKDQTMTVVDKTNDAKKEKSKGSHLPLSSTNDAKKEKSEGSLLPLSRIL</sequence>
<accession>A0A8I6WFI1</accession>
<dbReference type="AlphaFoldDB" id="A0A8I6WFI1"/>
<evidence type="ECO:0000313" key="2">
    <source>
        <dbReference type="EnsemblPlants" id="HORVU.MOREX.r3.1HG0094560.1"/>
    </source>
</evidence>
<dbReference type="Proteomes" id="UP000011116">
    <property type="component" value="Chromosome 1H"/>
</dbReference>
<feature type="region of interest" description="Disordered" evidence="1">
    <location>
        <begin position="153"/>
        <end position="206"/>
    </location>
</feature>
<reference evidence="2" key="2">
    <citation type="submission" date="2020-10" db="EMBL/GenBank/DDBJ databases">
        <authorList>
            <person name="Scholz U."/>
            <person name="Mascher M."/>
            <person name="Fiebig A."/>
        </authorList>
    </citation>
    <scope>NUCLEOTIDE SEQUENCE [LARGE SCALE GENOMIC DNA]</scope>
    <source>
        <strain evidence="2">cv. Morex</strain>
    </source>
</reference>
<evidence type="ECO:0000256" key="1">
    <source>
        <dbReference type="SAM" id="MobiDB-lite"/>
    </source>
</evidence>
<keyword evidence="3" id="KW-1185">Reference proteome</keyword>
<reference evidence="2" key="3">
    <citation type="submission" date="2022-01" db="UniProtKB">
        <authorList>
            <consortium name="EnsemblPlants"/>
        </authorList>
    </citation>
    <scope>IDENTIFICATION</scope>
    <source>
        <strain evidence="2">subsp. vulgare</strain>
    </source>
</reference>
<protein>
    <submittedName>
        <fullName evidence="2">Uncharacterized protein</fullName>
    </submittedName>
</protein>